<accession>A0A644YJD0</accession>
<sequence length="183" mass="21053">MRSAVQRDRAGDRHVGVGIIQRRQPFARNPHLQLAVVAVPESALAVVQKQIIGKIRRFSGDTDSVLFLRQDGVASKAQHFFFNLDVLFRKNRLLDKIMPPRLNVRQREHQYVRPHGVNQRADKRILKRIQPSVFVIKVSCSIPPLADALMAQPLALKTFELIRVIWYLLKFRHFNFLSLGLAC</sequence>
<organism evidence="1">
    <name type="scientific">bioreactor metagenome</name>
    <dbReference type="NCBI Taxonomy" id="1076179"/>
    <lineage>
        <taxon>unclassified sequences</taxon>
        <taxon>metagenomes</taxon>
        <taxon>ecological metagenomes</taxon>
    </lineage>
</organism>
<dbReference type="EMBL" id="VSSQ01005321">
    <property type="protein sequence ID" value="MPM28685.1"/>
    <property type="molecule type" value="Genomic_DNA"/>
</dbReference>
<comment type="caution">
    <text evidence="1">The sequence shown here is derived from an EMBL/GenBank/DDBJ whole genome shotgun (WGS) entry which is preliminary data.</text>
</comment>
<proteinExistence type="predicted"/>
<gene>
    <name evidence="1" type="ORF">SDC9_75212</name>
</gene>
<dbReference type="AlphaFoldDB" id="A0A644YJD0"/>
<evidence type="ECO:0000313" key="1">
    <source>
        <dbReference type="EMBL" id="MPM28685.1"/>
    </source>
</evidence>
<reference evidence="1" key="1">
    <citation type="submission" date="2019-08" db="EMBL/GenBank/DDBJ databases">
        <authorList>
            <person name="Kucharzyk K."/>
            <person name="Murdoch R.W."/>
            <person name="Higgins S."/>
            <person name="Loffler F."/>
        </authorList>
    </citation>
    <scope>NUCLEOTIDE SEQUENCE</scope>
</reference>
<name>A0A644YJD0_9ZZZZ</name>
<protein>
    <submittedName>
        <fullName evidence="1">Uncharacterized protein</fullName>
    </submittedName>
</protein>